<evidence type="ECO:0000313" key="2">
    <source>
        <dbReference type="Proteomes" id="UP000467130"/>
    </source>
</evidence>
<dbReference type="InterPro" id="IPR022536">
    <property type="entry name" value="EspC"/>
</dbReference>
<gene>
    <name evidence="1" type="ORF">MSTO_15540</name>
</gene>
<proteinExistence type="predicted"/>
<keyword evidence="2" id="KW-1185">Reference proteome</keyword>
<dbReference type="EMBL" id="AP022587">
    <property type="protein sequence ID" value="BBY21349.1"/>
    <property type="molecule type" value="Genomic_DNA"/>
</dbReference>
<dbReference type="Proteomes" id="UP000467130">
    <property type="component" value="Chromosome"/>
</dbReference>
<dbReference type="RefSeq" id="WP_163789365.1">
    <property type="nucleotide sequence ID" value="NZ_AP022587.1"/>
</dbReference>
<sequence length="105" mass="11291">MTDLSVTSRYLVDVLAPAHQRTAENFKGSATAVDGVGVSVWVNHGMACGPGNDAVVEVEARRAQAIDLMVKVAGDLATKLREAAQLYEATNRQAADNLDRQLRPR</sequence>
<name>A0A7I7Q519_9MYCO</name>
<dbReference type="AlphaFoldDB" id="A0A7I7Q519"/>
<protein>
    <recommendedName>
        <fullName evidence="3">ESX-1 secretion-associated protein</fullName>
    </recommendedName>
</protein>
<evidence type="ECO:0000313" key="1">
    <source>
        <dbReference type="EMBL" id="BBY21349.1"/>
    </source>
</evidence>
<organism evidence="1 2">
    <name type="scientific">Mycobacterium stomatepiae</name>
    <dbReference type="NCBI Taxonomy" id="470076"/>
    <lineage>
        <taxon>Bacteria</taxon>
        <taxon>Bacillati</taxon>
        <taxon>Actinomycetota</taxon>
        <taxon>Actinomycetes</taxon>
        <taxon>Mycobacteriales</taxon>
        <taxon>Mycobacteriaceae</taxon>
        <taxon>Mycobacterium</taxon>
        <taxon>Mycobacterium simiae complex</taxon>
    </lineage>
</organism>
<evidence type="ECO:0008006" key="3">
    <source>
        <dbReference type="Google" id="ProtNLM"/>
    </source>
</evidence>
<accession>A0A7I7Q519</accession>
<reference evidence="1 2" key="1">
    <citation type="journal article" date="2019" name="Emerg. Microbes Infect.">
        <title>Comprehensive subspecies identification of 175 nontuberculous mycobacteria species based on 7547 genomic profiles.</title>
        <authorList>
            <person name="Matsumoto Y."/>
            <person name="Kinjo T."/>
            <person name="Motooka D."/>
            <person name="Nabeya D."/>
            <person name="Jung N."/>
            <person name="Uechi K."/>
            <person name="Horii T."/>
            <person name="Iida T."/>
            <person name="Fujita J."/>
            <person name="Nakamura S."/>
        </authorList>
    </citation>
    <scope>NUCLEOTIDE SEQUENCE [LARGE SCALE GENOMIC DNA]</scope>
    <source>
        <strain evidence="1 2">JCM 17783</strain>
    </source>
</reference>
<dbReference type="KEGG" id="msto:MSTO_15540"/>
<dbReference type="GO" id="GO:0009306">
    <property type="term" value="P:protein secretion"/>
    <property type="evidence" value="ECO:0007669"/>
    <property type="project" value="InterPro"/>
</dbReference>
<dbReference type="Pfam" id="PF10824">
    <property type="entry name" value="T7SS_ESX_EspC"/>
    <property type="match status" value="1"/>
</dbReference>